<evidence type="ECO:0000256" key="2">
    <source>
        <dbReference type="ARBA" id="ARBA00011901"/>
    </source>
</evidence>
<dbReference type="SMART" id="SM00646">
    <property type="entry name" value="Ami_3"/>
    <property type="match status" value="1"/>
</dbReference>
<evidence type="ECO:0000256" key="4">
    <source>
        <dbReference type="SAM" id="SignalP"/>
    </source>
</evidence>
<comment type="caution">
    <text evidence="6">The sequence shown here is derived from an EMBL/GenBank/DDBJ whole genome shotgun (WGS) entry which is preliminary data.</text>
</comment>
<gene>
    <name evidence="6" type="primary">amiC</name>
    <name evidence="6" type="ORF">HMPREF9098_0102</name>
</gene>
<dbReference type="PANTHER" id="PTHR30404">
    <property type="entry name" value="N-ACETYLMURAMOYL-L-ALANINE AMIDASE"/>
    <property type="match status" value="1"/>
</dbReference>
<dbReference type="Proteomes" id="UP000004088">
    <property type="component" value="Unassembled WGS sequence"/>
</dbReference>
<comment type="catalytic activity">
    <reaction evidence="1">
        <text>Hydrolyzes the link between N-acetylmuramoyl residues and L-amino acid residues in certain cell-wall glycopeptides.</text>
        <dbReference type="EC" id="3.5.1.28"/>
    </reaction>
</comment>
<feature type="chain" id="PRO_5003251417" description="N-acetylmuramoyl-L-alanine amidase" evidence="4">
    <location>
        <begin position="42"/>
        <end position="426"/>
    </location>
</feature>
<dbReference type="GO" id="GO:0008745">
    <property type="term" value="F:N-acetylmuramoyl-L-alanine amidase activity"/>
    <property type="evidence" value="ECO:0007669"/>
    <property type="project" value="UniProtKB-EC"/>
</dbReference>
<feature type="domain" description="MurNAc-LAA" evidence="5">
    <location>
        <begin position="264"/>
        <end position="417"/>
    </location>
</feature>
<organism evidence="6 7">
    <name type="scientific">Kingella denitrificans ATCC 33394</name>
    <dbReference type="NCBI Taxonomy" id="888741"/>
    <lineage>
        <taxon>Bacteria</taxon>
        <taxon>Pseudomonadati</taxon>
        <taxon>Pseudomonadota</taxon>
        <taxon>Betaproteobacteria</taxon>
        <taxon>Neisseriales</taxon>
        <taxon>Neisseriaceae</taxon>
        <taxon>Kingella</taxon>
    </lineage>
</organism>
<feature type="signal peptide" evidence="4">
    <location>
        <begin position="1"/>
        <end position="41"/>
    </location>
</feature>
<dbReference type="EC" id="3.5.1.28" evidence="2"/>
<dbReference type="Pfam" id="PF11741">
    <property type="entry name" value="AMIN"/>
    <property type="match status" value="1"/>
</dbReference>
<proteinExistence type="predicted"/>
<dbReference type="CDD" id="cd02696">
    <property type="entry name" value="MurNAc-LAA"/>
    <property type="match status" value="1"/>
</dbReference>
<protein>
    <recommendedName>
        <fullName evidence="2">N-acetylmuramoyl-L-alanine amidase</fullName>
        <ecNumber evidence="2">3.5.1.28</ecNumber>
    </recommendedName>
</protein>
<sequence>MLHRPHRDSTRRKRIGTMKKLTRRRMMAWLSASLLGPLAYAANIAAQVTAAQVQNERGRTRIFIDTNHKIAYRYFTLANPHRLVIDLDGIHQNLPLTRLAQQIDKQHPLIKNIRIGQQNAKTLRLVIDLKQPAKVVVTATPLDQGNKQRIYIELAGSGSNTESGAQNDNPPHEDAIGSLIQQQTPSAQQKQPAPQANRRTRKPVIMLDPGHGGVDPGAIGPGGVKEKDVAFAVALAAQSQLKAKGYIVHMTRTTDVKIPLLARRQKARQVNADLFISIHANSAEGAPTARGADVYIWGHANSERVRRLAKSENDADLVDGLPSVGNKDVDTILSDMMQSQTTADSTRLGNLILRNISGKVKLHRSQVDTANFLVLRSLDIPSVLLEMGFISNPQDEKLLSSANYQRSIAAGIAQAVEQYMKHVTLN</sequence>
<evidence type="ECO:0000313" key="6">
    <source>
        <dbReference type="EMBL" id="EGC18440.1"/>
    </source>
</evidence>
<evidence type="ECO:0000256" key="3">
    <source>
        <dbReference type="ARBA" id="ARBA00022801"/>
    </source>
</evidence>
<dbReference type="FunFam" id="3.40.630.40:FF:000005">
    <property type="entry name" value="N-acetylmuramoyl-L-alanine amidase (AmiA)"/>
    <property type="match status" value="1"/>
</dbReference>
<keyword evidence="4" id="KW-0732">Signal</keyword>
<evidence type="ECO:0000259" key="5">
    <source>
        <dbReference type="SMART" id="SM00646"/>
    </source>
</evidence>
<keyword evidence="7" id="KW-1185">Reference proteome</keyword>
<dbReference type="InterPro" id="IPR002508">
    <property type="entry name" value="MurNAc-LAA_cat"/>
</dbReference>
<dbReference type="AlphaFoldDB" id="F0EW68"/>
<dbReference type="EMBL" id="AEWV01000003">
    <property type="protein sequence ID" value="EGC18440.1"/>
    <property type="molecule type" value="Genomic_DNA"/>
</dbReference>
<name>F0EW68_9NEIS</name>
<dbReference type="Gene3D" id="3.40.630.40">
    <property type="entry name" value="Zn-dependent exopeptidases"/>
    <property type="match status" value="1"/>
</dbReference>
<dbReference type="SUPFAM" id="SSF53187">
    <property type="entry name" value="Zn-dependent exopeptidases"/>
    <property type="match status" value="1"/>
</dbReference>
<dbReference type="InterPro" id="IPR050695">
    <property type="entry name" value="N-acetylmuramoyl_amidase_3"/>
</dbReference>
<dbReference type="Gene3D" id="2.60.40.3500">
    <property type="match status" value="1"/>
</dbReference>
<evidence type="ECO:0000256" key="1">
    <source>
        <dbReference type="ARBA" id="ARBA00001561"/>
    </source>
</evidence>
<dbReference type="GO" id="GO:0030288">
    <property type="term" value="C:outer membrane-bounded periplasmic space"/>
    <property type="evidence" value="ECO:0007669"/>
    <property type="project" value="TreeGrafter"/>
</dbReference>
<dbReference type="GO" id="GO:0009253">
    <property type="term" value="P:peptidoglycan catabolic process"/>
    <property type="evidence" value="ECO:0007669"/>
    <property type="project" value="InterPro"/>
</dbReference>
<keyword evidence="3 6" id="KW-0378">Hydrolase</keyword>
<dbReference type="Pfam" id="PF01520">
    <property type="entry name" value="Amidase_3"/>
    <property type="match status" value="1"/>
</dbReference>
<accession>F0EW68</accession>
<dbReference type="InterPro" id="IPR021731">
    <property type="entry name" value="AMIN_dom"/>
</dbReference>
<dbReference type="HOGENOM" id="CLU_014322_2_2_4"/>
<evidence type="ECO:0000313" key="7">
    <source>
        <dbReference type="Proteomes" id="UP000004088"/>
    </source>
</evidence>
<dbReference type="STRING" id="888741.HMPREF9098_0102"/>
<dbReference type="PANTHER" id="PTHR30404:SF0">
    <property type="entry name" value="N-ACETYLMURAMOYL-L-ALANINE AMIDASE AMIC"/>
    <property type="match status" value="1"/>
</dbReference>
<reference evidence="6 7" key="1">
    <citation type="submission" date="2011-01" db="EMBL/GenBank/DDBJ databases">
        <authorList>
            <person name="Muzny D."/>
            <person name="Qin X."/>
            <person name="Deng J."/>
            <person name="Jiang H."/>
            <person name="Liu Y."/>
            <person name="Qu J."/>
            <person name="Song X.-Z."/>
            <person name="Zhang L."/>
            <person name="Thornton R."/>
            <person name="Coyle M."/>
            <person name="Francisco L."/>
            <person name="Jackson L."/>
            <person name="Javaid M."/>
            <person name="Korchina V."/>
            <person name="Kovar C."/>
            <person name="Mata R."/>
            <person name="Mathew T."/>
            <person name="Ngo R."/>
            <person name="Nguyen L."/>
            <person name="Nguyen N."/>
            <person name="Okwuonu G."/>
            <person name="Ongeri F."/>
            <person name="Pham C."/>
            <person name="Simmons D."/>
            <person name="Wilczek-Boney K."/>
            <person name="Hale W."/>
            <person name="Jakkamsetti A."/>
            <person name="Pham P."/>
            <person name="Ruth R."/>
            <person name="San Lucas F."/>
            <person name="Warren J."/>
            <person name="Zhang J."/>
            <person name="Zhao Z."/>
            <person name="Zhou C."/>
            <person name="Zhu D."/>
            <person name="Lee S."/>
            <person name="Bess C."/>
            <person name="Blankenburg K."/>
            <person name="Forbes L."/>
            <person name="Fu Q."/>
            <person name="Gubbala S."/>
            <person name="Hirani K."/>
            <person name="Jayaseelan J.C."/>
            <person name="Lara F."/>
            <person name="Munidasa M."/>
            <person name="Palculict T."/>
            <person name="Patil S."/>
            <person name="Pu L.-L."/>
            <person name="Saada N."/>
            <person name="Tang L."/>
            <person name="Weissenberger G."/>
            <person name="Zhu Y."/>
            <person name="Hemphill L."/>
            <person name="Shang Y."/>
            <person name="Youmans B."/>
            <person name="Ayvaz T."/>
            <person name="Ross M."/>
            <person name="Santibanez J."/>
            <person name="Aqrawi P."/>
            <person name="Gross S."/>
            <person name="Joshi V."/>
            <person name="Fowler G."/>
            <person name="Nazareth L."/>
            <person name="Reid J."/>
            <person name="Worley K."/>
            <person name="Petrosino J."/>
            <person name="Highlander S."/>
            <person name="Gibbs R."/>
        </authorList>
    </citation>
    <scope>NUCLEOTIDE SEQUENCE [LARGE SCALE GENOMIC DNA]</scope>
    <source>
        <strain evidence="6 7">ATCC 33394</strain>
    </source>
</reference>